<keyword evidence="5" id="KW-1185">Reference proteome</keyword>
<dbReference type="Proteomes" id="UP001269271">
    <property type="component" value="Unassembled WGS sequence"/>
</dbReference>
<dbReference type="OMA" id="QYMAEYK"/>
<evidence type="ECO:0000259" key="1">
    <source>
        <dbReference type="SMART" id="SM00914"/>
    </source>
</evidence>
<dbReference type="InterPro" id="IPR027393">
    <property type="entry name" value="Virus_scaffolding_prot_C"/>
</dbReference>
<feature type="domain" description="IDEAL" evidence="1">
    <location>
        <begin position="27"/>
        <end position="63"/>
    </location>
</feature>
<evidence type="ECO:0000313" key="3">
    <source>
        <dbReference type="EMBL" id="PPJ74730.1"/>
    </source>
</evidence>
<reference evidence="3 4" key="1">
    <citation type="submission" date="2017-11" db="EMBL/GenBank/DDBJ databases">
        <authorList>
            <person name="Founou R.C."/>
            <person name="Founou L."/>
            <person name="Allam M."/>
            <person name="Ismail A."/>
            <person name="Essack S.Y."/>
        </authorList>
    </citation>
    <scope>NUCLEOTIDE SEQUENCE [LARGE SCALE GENOMIC DNA]</scope>
    <source>
        <strain evidence="3 4">G811N2B1</strain>
    </source>
</reference>
<proteinExistence type="predicted"/>
<accession>A0A2A1K7C0</accession>
<protein>
    <submittedName>
        <fullName evidence="3">IDEAL domain-containing protein</fullName>
    </submittedName>
</protein>
<dbReference type="Proteomes" id="UP000238153">
    <property type="component" value="Unassembled WGS sequence"/>
</dbReference>
<evidence type="ECO:0000313" key="5">
    <source>
        <dbReference type="Proteomes" id="UP001269271"/>
    </source>
</evidence>
<dbReference type="KEGG" id="shh:ShL2_01788"/>
<evidence type="ECO:0000313" key="2">
    <source>
        <dbReference type="EMBL" id="MDT4287290.1"/>
    </source>
</evidence>
<reference evidence="2 5" key="2">
    <citation type="submission" date="2023-08" db="EMBL/GenBank/DDBJ databases">
        <title>Genomic surveillance of Staphylococcus haemolyticus neonatal outbreak in southern France.</title>
        <authorList>
            <person name="Magnan C."/>
            <person name="Morsli M."/>
            <person name="Thiery B."/>
            <person name="Salipante F."/>
            <person name="Attar J."/>
            <person name="Massimo D.M."/>
            <person name="Ory J."/>
            <person name="Pantel A."/>
            <person name="Lavigne J.-P."/>
        </authorList>
    </citation>
    <scope>NUCLEOTIDE SEQUENCE [LARGE SCALE GENOMIC DNA]</scope>
    <source>
        <strain evidence="2 5">NSH026</strain>
    </source>
</reference>
<dbReference type="Pfam" id="PF08858">
    <property type="entry name" value="IDEAL"/>
    <property type="match status" value="1"/>
</dbReference>
<dbReference type="SMART" id="SM00914">
    <property type="entry name" value="IDEAL"/>
    <property type="match status" value="1"/>
</dbReference>
<dbReference type="EMBL" id="JAVSOO010000027">
    <property type="protein sequence ID" value="MDT4287290.1"/>
    <property type="molecule type" value="Genomic_DNA"/>
</dbReference>
<sequence length="72" mass="8431">MNHNTNVKNTTLEDFVTTVNDLGVELVIEEALRQGRKKQLMKLIDEALINKNEEEFINYTTEYKNLEAFLNE</sequence>
<dbReference type="EMBL" id="PGWX01000296">
    <property type="protein sequence ID" value="PPJ74730.1"/>
    <property type="molecule type" value="Genomic_DNA"/>
</dbReference>
<dbReference type="AlphaFoldDB" id="A0A2A1K7C0"/>
<evidence type="ECO:0000313" key="4">
    <source>
        <dbReference type="Proteomes" id="UP000238153"/>
    </source>
</evidence>
<organism evidence="3 4">
    <name type="scientific">Staphylococcus haemolyticus</name>
    <dbReference type="NCBI Taxonomy" id="1283"/>
    <lineage>
        <taxon>Bacteria</taxon>
        <taxon>Bacillati</taxon>
        <taxon>Bacillota</taxon>
        <taxon>Bacilli</taxon>
        <taxon>Bacillales</taxon>
        <taxon>Staphylococcaceae</taxon>
        <taxon>Staphylococcus</taxon>
    </lineage>
</organism>
<comment type="caution">
    <text evidence="3">The sequence shown here is derived from an EMBL/GenBank/DDBJ whole genome shotgun (WGS) entry which is preliminary data.</text>
</comment>
<dbReference type="InterPro" id="IPR014957">
    <property type="entry name" value="IDEAL_dom"/>
</dbReference>
<gene>
    <name evidence="3" type="ORF">CV019_07155</name>
    <name evidence="2" type="ORF">RO950_09875</name>
</gene>
<dbReference type="RefSeq" id="WP_011276195.1">
    <property type="nucleotide sequence ID" value="NZ_BKAY01000025.1"/>
</dbReference>
<dbReference type="Gene3D" id="4.10.810.10">
    <property type="entry name" value="Virus Scaffolding Protein, Chain A"/>
    <property type="match status" value="1"/>
</dbReference>
<name>A0A2A1K7C0_STAHA</name>
<dbReference type="GeneID" id="93781286"/>